<dbReference type="EMBL" id="JADMKU010000021">
    <property type="protein sequence ID" value="MBR9652971.1"/>
    <property type="molecule type" value="Genomic_DNA"/>
</dbReference>
<name>A0ABS5HVH0_9RHOB</name>
<feature type="transmembrane region" description="Helical" evidence="1">
    <location>
        <begin position="72"/>
        <end position="92"/>
    </location>
</feature>
<keyword evidence="1" id="KW-0472">Membrane</keyword>
<reference evidence="2 3" key="1">
    <citation type="journal article" date="2021" name="Arch. Microbiol.">
        <title>Thalassobius aquimarinus sp. nov., isolated from the Sea of Japan seashore.</title>
        <authorList>
            <person name="Kurilenko V.V."/>
            <person name="Romanenko L.A."/>
            <person name="Chernysheva N.Y."/>
            <person name="Velansky P.V."/>
            <person name="Tekutyeva L.A."/>
            <person name="Isaeva M.P."/>
            <person name="Mikhailov V.V."/>
        </authorList>
    </citation>
    <scope>NUCLEOTIDE SEQUENCE [LARGE SCALE GENOMIC DNA]</scope>
    <source>
        <strain evidence="2 3">KMM 8518</strain>
    </source>
</reference>
<comment type="caution">
    <text evidence="2">The sequence shown here is derived from an EMBL/GenBank/DDBJ whole genome shotgun (WGS) entry which is preliminary data.</text>
</comment>
<keyword evidence="3" id="KW-1185">Reference proteome</keyword>
<dbReference type="Proteomes" id="UP001195941">
    <property type="component" value="Unassembled WGS sequence"/>
</dbReference>
<sequence length="94" mass="10587">MSERIPVTKVYEALKDSSRFTHARLKALAEADSKELLKSEAEALGTEPELLRIFASDIIDIRSKDRIVRRENLWKAATLVSGLVGIVLGWWLGH</sequence>
<organism evidence="2 3">
    <name type="scientific">Thalassovita aquimarina</name>
    <dbReference type="NCBI Taxonomy" id="2785917"/>
    <lineage>
        <taxon>Bacteria</taxon>
        <taxon>Pseudomonadati</taxon>
        <taxon>Pseudomonadota</taxon>
        <taxon>Alphaproteobacteria</taxon>
        <taxon>Rhodobacterales</taxon>
        <taxon>Roseobacteraceae</taxon>
        <taxon>Thalassovita</taxon>
    </lineage>
</organism>
<proteinExistence type="predicted"/>
<evidence type="ECO:0000256" key="1">
    <source>
        <dbReference type="SAM" id="Phobius"/>
    </source>
</evidence>
<accession>A0ABS5HVH0</accession>
<evidence type="ECO:0000313" key="3">
    <source>
        <dbReference type="Proteomes" id="UP001195941"/>
    </source>
</evidence>
<dbReference type="RefSeq" id="WP_212702596.1">
    <property type="nucleotide sequence ID" value="NZ_JADMKU010000021.1"/>
</dbReference>
<keyword evidence="1" id="KW-0812">Transmembrane</keyword>
<protein>
    <submittedName>
        <fullName evidence="2">Uncharacterized protein</fullName>
    </submittedName>
</protein>
<keyword evidence="1" id="KW-1133">Transmembrane helix</keyword>
<gene>
    <name evidence="2" type="ORF">IT775_17775</name>
</gene>
<evidence type="ECO:0000313" key="2">
    <source>
        <dbReference type="EMBL" id="MBR9652971.1"/>
    </source>
</evidence>